<evidence type="ECO:0008006" key="3">
    <source>
        <dbReference type="Google" id="ProtNLM"/>
    </source>
</evidence>
<proteinExistence type="predicted"/>
<reference evidence="1" key="1">
    <citation type="submission" date="2009-10" db="EMBL/GenBank/DDBJ databases">
        <title>Complete sequence of Bacillus selenitireducens MLS10.</title>
        <authorList>
            <consortium name="US DOE Joint Genome Institute"/>
            <person name="Lucas S."/>
            <person name="Copeland A."/>
            <person name="Lapidus A."/>
            <person name="Glavina del Rio T."/>
            <person name="Dalin E."/>
            <person name="Tice H."/>
            <person name="Bruce D."/>
            <person name="Goodwin L."/>
            <person name="Pitluck S."/>
            <person name="Sims D."/>
            <person name="Brettin T."/>
            <person name="Detter J.C."/>
            <person name="Han C."/>
            <person name="Larimer F."/>
            <person name="Land M."/>
            <person name="Hauser L."/>
            <person name="Kyrpides N."/>
            <person name="Ovchinnikova G."/>
            <person name="Stolz J."/>
        </authorList>
    </citation>
    <scope>NUCLEOTIDE SEQUENCE [LARGE SCALE GENOMIC DNA]</scope>
    <source>
        <strain evidence="1">MLS10</strain>
    </source>
</reference>
<keyword evidence="2" id="KW-1185">Reference proteome</keyword>
<name>D6XW65_BACIE</name>
<protein>
    <recommendedName>
        <fullName evidence="3">Resolvase HTH domain-containing protein</fullName>
    </recommendedName>
</protein>
<dbReference type="AlphaFoldDB" id="D6XW65"/>
<dbReference type="KEGG" id="bse:Bsel_2316"/>
<sequence length="105" mass="12127">MEMTIIILLAASMILYVLSFFQKSAVHKVEQQLEHHSIQMMQEIYQLKKKIKSIEEEHTIPALDAQKPALSRDDVLSMYEEGYSVEDIADMTGKMTEDIEELLSH</sequence>
<evidence type="ECO:0000313" key="2">
    <source>
        <dbReference type="Proteomes" id="UP000000271"/>
    </source>
</evidence>
<dbReference type="Proteomes" id="UP000000271">
    <property type="component" value="Chromosome"/>
</dbReference>
<dbReference type="OrthoDB" id="2937672at2"/>
<organism evidence="1 2">
    <name type="scientific">Bacillus selenitireducens (strain ATCC 700615 / DSM 15326 / MLS10)</name>
    <dbReference type="NCBI Taxonomy" id="439292"/>
    <lineage>
        <taxon>Bacteria</taxon>
        <taxon>Bacillati</taxon>
        <taxon>Bacillota</taxon>
        <taxon>Bacilli</taxon>
        <taxon>Bacillales</taxon>
        <taxon>Bacillaceae</taxon>
        <taxon>Salisediminibacterium</taxon>
    </lineage>
</organism>
<dbReference type="HOGENOM" id="CLU_142821_1_1_9"/>
<evidence type="ECO:0000313" key="1">
    <source>
        <dbReference type="EMBL" id="ADH99819.1"/>
    </source>
</evidence>
<gene>
    <name evidence="1" type="ordered locus">Bsel_2316</name>
</gene>
<accession>D6XW65</accession>
<dbReference type="STRING" id="439292.Bsel_2316"/>
<dbReference type="EMBL" id="CP001791">
    <property type="protein sequence ID" value="ADH99819.1"/>
    <property type="molecule type" value="Genomic_DNA"/>
</dbReference>